<dbReference type="AlphaFoldDB" id="A0A2S1QWV5"/>
<accession>A0A2S1QWV5</accession>
<evidence type="ECO:0000313" key="1">
    <source>
        <dbReference type="EMBL" id="AWH84711.1"/>
    </source>
</evidence>
<reference evidence="1 2" key="1">
    <citation type="submission" date="2018-04" db="EMBL/GenBank/DDBJ databases">
        <title>Genome sequencing of Flavobacterium sp. HYN0059.</title>
        <authorList>
            <person name="Yi H."/>
            <person name="Baek C."/>
        </authorList>
    </citation>
    <scope>NUCLEOTIDE SEQUENCE [LARGE SCALE GENOMIC DNA]</scope>
    <source>
        <strain evidence="1 2">HYN0059</strain>
    </source>
</reference>
<dbReference type="OrthoDB" id="1259704at2"/>
<proteinExistence type="predicted"/>
<dbReference type="Proteomes" id="UP000244929">
    <property type="component" value="Chromosome"/>
</dbReference>
<keyword evidence="2" id="KW-1185">Reference proteome</keyword>
<protein>
    <submittedName>
        <fullName evidence="1">Uncharacterized protein</fullName>
    </submittedName>
</protein>
<sequence>MAAELNIYSIYKLRNEDKYYLLRTERPGFSNASQMEEDLAEAAEEEQRNRMLEQVSPAGFDFIGELQNAPIGDALYTENGKANLEIYYMETEFGHPWIVLGNAPSEEAFLAELNDDEDLLRLKPVGKPVKIRVAYLTENDFNLNT</sequence>
<organism evidence="1 2">
    <name type="scientific">Flavobacterium album</name>
    <dbReference type="NCBI Taxonomy" id="2175091"/>
    <lineage>
        <taxon>Bacteria</taxon>
        <taxon>Pseudomonadati</taxon>
        <taxon>Bacteroidota</taxon>
        <taxon>Flavobacteriia</taxon>
        <taxon>Flavobacteriales</taxon>
        <taxon>Flavobacteriaceae</taxon>
        <taxon>Flavobacterium</taxon>
    </lineage>
</organism>
<dbReference type="KEGG" id="falb:HYN59_06065"/>
<evidence type="ECO:0000313" key="2">
    <source>
        <dbReference type="Proteomes" id="UP000244929"/>
    </source>
</evidence>
<name>A0A2S1QWV5_9FLAO</name>
<gene>
    <name evidence="1" type="ORF">HYN59_06065</name>
</gene>
<dbReference type="EMBL" id="CP029186">
    <property type="protein sequence ID" value="AWH84711.1"/>
    <property type="molecule type" value="Genomic_DNA"/>
</dbReference>
<dbReference type="RefSeq" id="WP_108777417.1">
    <property type="nucleotide sequence ID" value="NZ_CP029186.1"/>
</dbReference>